<reference evidence="1" key="1">
    <citation type="submission" date="2014-09" db="EMBL/GenBank/DDBJ databases">
        <authorList>
            <person name="Magalhaes I.L.F."/>
            <person name="Oliveira U."/>
            <person name="Santos F.R."/>
            <person name="Vidigal T.H.D.A."/>
            <person name="Brescovit A.D."/>
            <person name="Santos A.J."/>
        </authorList>
    </citation>
    <scope>NUCLEOTIDE SEQUENCE</scope>
    <source>
        <tissue evidence="1">Shoot tissue taken approximately 20 cm above the soil surface</tissue>
    </source>
</reference>
<protein>
    <submittedName>
        <fullName evidence="1">Uncharacterized protein</fullName>
    </submittedName>
</protein>
<name>A0A0A9H7G5_ARUDO</name>
<dbReference type="EMBL" id="GBRH01166147">
    <property type="protein sequence ID" value="JAE31749.1"/>
    <property type="molecule type" value="Transcribed_RNA"/>
</dbReference>
<organism evidence="1">
    <name type="scientific">Arundo donax</name>
    <name type="common">Giant reed</name>
    <name type="synonym">Donax arundinaceus</name>
    <dbReference type="NCBI Taxonomy" id="35708"/>
    <lineage>
        <taxon>Eukaryota</taxon>
        <taxon>Viridiplantae</taxon>
        <taxon>Streptophyta</taxon>
        <taxon>Embryophyta</taxon>
        <taxon>Tracheophyta</taxon>
        <taxon>Spermatophyta</taxon>
        <taxon>Magnoliopsida</taxon>
        <taxon>Liliopsida</taxon>
        <taxon>Poales</taxon>
        <taxon>Poaceae</taxon>
        <taxon>PACMAD clade</taxon>
        <taxon>Arundinoideae</taxon>
        <taxon>Arundineae</taxon>
        <taxon>Arundo</taxon>
    </lineage>
</organism>
<accession>A0A0A9H7G5</accession>
<sequence length="23" mass="2749">MFKDRNQVPLDTLAHKTLTFPYI</sequence>
<dbReference type="AlphaFoldDB" id="A0A0A9H7G5"/>
<evidence type="ECO:0000313" key="1">
    <source>
        <dbReference type="EMBL" id="JAE31749.1"/>
    </source>
</evidence>
<reference evidence="1" key="2">
    <citation type="journal article" date="2015" name="Data Brief">
        <title>Shoot transcriptome of the giant reed, Arundo donax.</title>
        <authorList>
            <person name="Barrero R.A."/>
            <person name="Guerrero F.D."/>
            <person name="Moolhuijzen P."/>
            <person name="Goolsby J.A."/>
            <person name="Tidwell J."/>
            <person name="Bellgard S.E."/>
            <person name="Bellgard M.I."/>
        </authorList>
    </citation>
    <scope>NUCLEOTIDE SEQUENCE</scope>
    <source>
        <tissue evidence="1">Shoot tissue taken approximately 20 cm above the soil surface</tissue>
    </source>
</reference>
<proteinExistence type="predicted"/>